<evidence type="ECO:0000313" key="8">
    <source>
        <dbReference type="Proteomes" id="UP000694871"/>
    </source>
</evidence>
<dbReference type="PROSITE" id="PS50850">
    <property type="entry name" value="MFS"/>
    <property type="match status" value="1"/>
</dbReference>
<feature type="transmembrane region" description="Helical" evidence="6">
    <location>
        <begin position="344"/>
        <end position="364"/>
    </location>
</feature>
<gene>
    <name evidence="9" type="primary">LOC107110277</name>
</gene>
<keyword evidence="8" id="KW-1185">Reference proteome</keyword>
<feature type="transmembrane region" description="Helical" evidence="6">
    <location>
        <begin position="371"/>
        <end position="393"/>
    </location>
</feature>
<organism evidence="8 9">
    <name type="scientific">Gekko japonicus</name>
    <name type="common">Schlegel's Japanese gecko</name>
    <dbReference type="NCBI Taxonomy" id="146911"/>
    <lineage>
        <taxon>Eukaryota</taxon>
        <taxon>Metazoa</taxon>
        <taxon>Chordata</taxon>
        <taxon>Craniata</taxon>
        <taxon>Vertebrata</taxon>
        <taxon>Euteleostomi</taxon>
        <taxon>Lepidosauria</taxon>
        <taxon>Squamata</taxon>
        <taxon>Bifurcata</taxon>
        <taxon>Gekkota</taxon>
        <taxon>Gekkonidae</taxon>
        <taxon>Gekkoninae</taxon>
        <taxon>Gekko</taxon>
    </lineage>
</organism>
<feature type="transmembrane region" description="Helical" evidence="6">
    <location>
        <begin position="43"/>
        <end position="62"/>
    </location>
</feature>
<dbReference type="InterPro" id="IPR036259">
    <property type="entry name" value="MFS_trans_sf"/>
</dbReference>
<dbReference type="Pfam" id="PF00083">
    <property type="entry name" value="Sugar_tr"/>
    <property type="match status" value="1"/>
</dbReference>
<dbReference type="PROSITE" id="PS00217">
    <property type="entry name" value="SUGAR_TRANSPORT_2"/>
    <property type="match status" value="1"/>
</dbReference>
<dbReference type="PANTHER" id="PTHR23503">
    <property type="entry name" value="SOLUTE CARRIER FAMILY 2"/>
    <property type="match status" value="1"/>
</dbReference>
<protein>
    <submittedName>
        <fullName evidence="9">Solute carrier family 2, facilitated glucose transporter member 5-like isoform X1</fullName>
    </submittedName>
</protein>
<evidence type="ECO:0000256" key="6">
    <source>
        <dbReference type="SAM" id="Phobius"/>
    </source>
</evidence>
<feature type="transmembrane region" description="Helical" evidence="6">
    <location>
        <begin position="155"/>
        <end position="178"/>
    </location>
</feature>
<dbReference type="InterPro" id="IPR005829">
    <property type="entry name" value="Sugar_transporter_CS"/>
</dbReference>
<comment type="subcellular location">
    <subcellularLocation>
        <location evidence="1">Membrane</location>
        <topology evidence="1">Multi-pass membrane protein</topology>
    </subcellularLocation>
</comment>
<dbReference type="Proteomes" id="UP000694871">
    <property type="component" value="Unplaced"/>
</dbReference>
<feature type="transmembrane region" description="Helical" evidence="6">
    <location>
        <begin position="190"/>
        <end position="214"/>
    </location>
</feature>
<name>A0ABM1JYI6_GEKJA</name>
<comment type="similarity">
    <text evidence="5">Belongs to the major facilitator superfamily. Sugar transporter (TC 2.A.1.1) family.</text>
</comment>
<dbReference type="InterPro" id="IPR045263">
    <property type="entry name" value="GLUT"/>
</dbReference>
<dbReference type="PRINTS" id="PR00171">
    <property type="entry name" value="SUGRTRNSPORT"/>
</dbReference>
<feature type="transmembrane region" description="Helical" evidence="6">
    <location>
        <begin position="220"/>
        <end position="241"/>
    </location>
</feature>
<feature type="transmembrane region" description="Helical" evidence="6">
    <location>
        <begin position="97"/>
        <end position="118"/>
    </location>
</feature>
<accession>A0ABM1JYI6</accession>
<keyword evidence="5" id="KW-0813">Transport</keyword>
<dbReference type="CDD" id="cd17432">
    <property type="entry name" value="MFS_GLUT_Class2"/>
    <property type="match status" value="1"/>
</dbReference>
<evidence type="ECO:0000256" key="5">
    <source>
        <dbReference type="RuleBase" id="RU003346"/>
    </source>
</evidence>
<evidence type="ECO:0000256" key="2">
    <source>
        <dbReference type="ARBA" id="ARBA00022692"/>
    </source>
</evidence>
<dbReference type="InterPro" id="IPR003663">
    <property type="entry name" value="Sugar/inositol_transpt"/>
</dbReference>
<evidence type="ECO:0000256" key="1">
    <source>
        <dbReference type="ARBA" id="ARBA00004141"/>
    </source>
</evidence>
<dbReference type="InterPro" id="IPR005828">
    <property type="entry name" value="MFS_sugar_transport-like"/>
</dbReference>
<keyword evidence="2 6" id="KW-0812">Transmembrane</keyword>
<evidence type="ECO:0000256" key="4">
    <source>
        <dbReference type="ARBA" id="ARBA00023136"/>
    </source>
</evidence>
<keyword evidence="3 6" id="KW-1133">Transmembrane helix</keyword>
<dbReference type="SUPFAM" id="SSF103473">
    <property type="entry name" value="MFS general substrate transporter"/>
    <property type="match status" value="1"/>
</dbReference>
<evidence type="ECO:0000256" key="3">
    <source>
        <dbReference type="ARBA" id="ARBA00022989"/>
    </source>
</evidence>
<reference evidence="9" key="1">
    <citation type="submission" date="2025-08" db="UniProtKB">
        <authorList>
            <consortium name="RefSeq"/>
        </authorList>
    </citation>
    <scope>IDENTIFICATION</scope>
</reference>
<dbReference type="RefSeq" id="XP_015266523.1">
    <property type="nucleotide sequence ID" value="XM_015411037.1"/>
</dbReference>
<dbReference type="Gene3D" id="1.20.1250.20">
    <property type="entry name" value="MFS general substrate transporter like domains"/>
    <property type="match status" value="1"/>
</dbReference>
<sequence length="540" mass="59470">MCSARYYEQRTLAPSSENRLLTTKMKTEEDQGSNEERKGRMTIVLGLVTFIAAFGSSFQYGYNVSVINSPAPFMQDFYNETYFERYGEYMSEDLMTALWSLTVSFFPLGGFFGSLMVGPMVNTCGRKGTLLINNVFSIIPAILMGISKVASTFEVIIVCRIVIGICAGLSSNVVPMYLGEMSPKNLRGAVGVVPQLFITIGILAAQILGMRMILGSSEGWPILMGLTGVPAALQLLCLPFFPESPRYLLIQKGDEEKAKAALKKLRGWDDVEDEMEEMRKEDQVEKAEGKMSVCALFTYRGLRWQLISIIVMMMGQQLSGVNGVYYYADSIYENAGVKKDDVQFVTVGTGAVNVVMTLVAVFIVEALGRRILLLAGFGICCVACAVLTVALNLKDTVSWMPYISIACVISYVIGHAIGASPIPSVMIIEMFLQSSRPAAFMVGGSVHWLSNFTVGLVFKYMEKGLGPYCFLVFCGICLVTVIYIFLIVPETKNKTFMEINQSMAKRNGIELQADKEELKDFTAVSVPYSKKNEAGRNSAL</sequence>
<dbReference type="PROSITE" id="PS00216">
    <property type="entry name" value="SUGAR_TRANSPORT_1"/>
    <property type="match status" value="1"/>
</dbReference>
<dbReference type="GeneID" id="107110277"/>
<feature type="transmembrane region" description="Helical" evidence="6">
    <location>
        <begin position="438"/>
        <end position="459"/>
    </location>
</feature>
<evidence type="ECO:0000313" key="9">
    <source>
        <dbReference type="RefSeq" id="XP_015266523.1"/>
    </source>
</evidence>
<feature type="transmembrane region" description="Helical" evidence="6">
    <location>
        <begin position="130"/>
        <end position="149"/>
    </location>
</feature>
<evidence type="ECO:0000259" key="7">
    <source>
        <dbReference type="PROSITE" id="PS50850"/>
    </source>
</evidence>
<dbReference type="PANTHER" id="PTHR23503:SF32">
    <property type="entry name" value="SOLUTE CARRIER FAMILY 2, FACILITATED GLUCOSE TRANSPORTER MEMBER 5"/>
    <property type="match status" value="1"/>
</dbReference>
<proteinExistence type="inferred from homology"/>
<feature type="transmembrane region" description="Helical" evidence="6">
    <location>
        <begin position="465"/>
        <end position="488"/>
    </location>
</feature>
<keyword evidence="4 6" id="KW-0472">Membrane</keyword>
<feature type="transmembrane region" description="Helical" evidence="6">
    <location>
        <begin position="306"/>
        <end position="328"/>
    </location>
</feature>
<feature type="transmembrane region" description="Helical" evidence="6">
    <location>
        <begin position="399"/>
        <end position="417"/>
    </location>
</feature>
<dbReference type="NCBIfam" id="TIGR00879">
    <property type="entry name" value="SP"/>
    <property type="match status" value="1"/>
</dbReference>
<dbReference type="InterPro" id="IPR020846">
    <property type="entry name" value="MFS_dom"/>
</dbReference>
<feature type="domain" description="Major facilitator superfamily (MFS) profile" evidence="7">
    <location>
        <begin position="49"/>
        <end position="492"/>
    </location>
</feature>